<comment type="caution">
    <text evidence="1">The sequence shown here is derived from an EMBL/GenBank/DDBJ whole genome shotgun (WGS) entry which is preliminary data.</text>
</comment>
<keyword evidence="2" id="KW-1185">Reference proteome</keyword>
<reference evidence="1" key="1">
    <citation type="submission" date="2021-06" db="EMBL/GenBank/DDBJ databases">
        <authorList>
            <person name="Kallberg Y."/>
            <person name="Tangrot J."/>
            <person name="Rosling A."/>
        </authorList>
    </citation>
    <scope>NUCLEOTIDE SEQUENCE</scope>
    <source>
        <strain evidence="1">28 12/20/2015</strain>
    </source>
</reference>
<proteinExistence type="predicted"/>
<sequence>MINNHQNIWDYNDKFYEETRLKSKNYLTLLLTSSWNPEPVYWQEILLRQFLYKVYQELLLQCKNQEKLSKEKIDKIVDDAMNYWIQWFNPNPDDMWSNYLVTTKNVFNEYVNMINNNFTNIITYQFQDNKIESLKWKISIITEIYNKKSIYWAEEVLHQITHHTFQTLLSTNQILLENSNGDKNNQSKENQLLKINKILKNLKINFFDNETIDEKIDKIIEFSELIKQF</sequence>
<organism evidence="1 2">
    <name type="scientific">Cetraspora pellucida</name>
    <dbReference type="NCBI Taxonomy" id="1433469"/>
    <lineage>
        <taxon>Eukaryota</taxon>
        <taxon>Fungi</taxon>
        <taxon>Fungi incertae sedis</taxon>
        <taxon>Mucoromycota</taxon>
        <taxon>Glomeromycotina</taxon>
        <taxon>Glomeromycetes</taxon>
        <taxon>Diversisporales</taxon>
        <taxon>Gigasporaceae</taxon>
        <taxon>Cetraspora</taxon>
    </lineage>
</organism>
<gene>
    <name evidence="1" type="ORF">SPELUC_LOCUS2428</name>
</gene>
<protein>
    <submittedName>
        <fullName evidence="1">3125_t:CDS:1</fullName>
    </submittedName>
</protein>
<dbReference type="EMBL" id="CAJVPW010001596">
    <property type="protein sequence ID" value="CAG8487964.1"/>
    <property type="molecule type" value="Genomic_DNA"/>
</dbReference>
<dbReference type="Proteomes" id="UP000789366">
    <property type="component" value="Unassembled WGS sequence"/>
</dbReference>
<accession>A0ACA9KR02</accession>
<evidence type="ECO:0000313" key="2">
    <source>
        <dbReference type="Proteomes" id="UP000789366"/>
    </source>
</evidence>
<evidence type="ECO:0000313" key="1">
    <source>
        <dbReference type="EMBL" id="CAG8487964.1"/>
    </source>
</evidence>
<name>A0ACA9KR02_9GLOM</name>